<feature type="region of interest" description="Disordered" evidence="1">
    <location>
        <begin position="1"/>
        <end position="27"/>
    </location>
</feature>
<organism evidence="2 3">
    <name type="scientific">Wuchereria bancrofti</name>
    <dbReference type="NCBI Taxonomy" id="6293"/>
    <lineage>
        <taxon>Eukaryota</taxon>
        <taxon>Metazoa</taxon>
        <taxon>Ecdysozoa</taxon>
        <taxon>Nematoda</taxon>
        <taxon>Chromadorea</taxon>
        <taxon>Rhabditida</taxon>
        <taxon>Spirurina</taxon>
        <taxon>Spiruromorpha</taxon>
        <taxon>Filarioidea</taxon>
        <taxon>Onchocercidae</taxon>
        <taxon>Wuchereria</taxon>
    </lineage>
</organism>
<evidence type="ECO:0000313" key="2">
    <source>
        <dbReference type="EMBL" id="VDM06927.1"/>
    </source>
</evidence>
<keyword evidence="3" id="KW-1185">Reference proteome</keyword>
<reference evidence="2 3" key="1">
    <citation type="submission" date="2018-11" db="EMBL/GenBank/DDBJ databases">
        <authorList>
            <consortium name="Pathogen Informatics"/>
        </authorList>
    </citation>
    <scope>NUCLEOTIDE SEQUENCE [LARGE SCALE GENOMIC DNA]</scope>
</reference>
<protein>
    <submittedName>
        <fullName evidence="2">Uncharacterized protein</fullName>
    </submittedName>
</protein>
<sequence length="100" mass="11552">MKKKKSDTEETETTEVDSTATEGEKQRLSFQKKENIERCLVYKLDDNESVSPSLLFKIQKSVQQCCYLAELTSLALIFHRLRALLQDVIGRCVQFIKYSS</sequence>
<proteinExistence type="predicted"/>
<name>A0A3P7DQU5_WUCBA</name>
<dbReference type="InParanoid" id="A0A3P7DQU5"/>
<dbReference type="AlphaFoldDB" id="A0A3P7DQU5"/>
<dbReference type="Proteomes" id="UP000270924">
    <property type="component" value="Unassembled WGS sequence"/>
</dbReference>
<dbReference type="EMBL" id="UYWW01000038">
    <property type="protein sequence ID" value="VDM06927.1"/>
    <property type="molecule type" value="Genomic_DNA"/>
</dbReference>
<evidence type="ECO:0000313" key="3">
    <source>
        <dbReference type="Proteomes" id="UP000270924"/>
    </source>
</evidence>
<accession>A0A3P7DQU5</accession>
<evidence type="ECO:0000256" key="1">
    <source>
        <dbReference type="SAM" id="MobiDB-lite"/>
    </source>
</evidence>
<gene>
    <name evidence="2" type="ORF">WBA_LOCUS313</name>
</gene>